<dbReference type="InterPro" id="IPR001471">
    <property type="entry name" value="AP2/ERF_dom"/>
</dbReference>
<proteinExistence type="predicted"/>
<evidence type="ECO:0000313" key="7">
    <source>
        <dbReference type="EMBL" id="TFJ86149.1"/>
    </source>
</evidence>
<name>A0A4D9DC79_9STRA</name>
<feature type="domain" description="AP2/ERF" evidence="6">
    <location>
        <begin position="235"/>
        <end position="291"/>
    </location>
</feature>
<dbReference type="PROSITE" id="PS51032">
    <property type="entry name" value="AP2_ERF"/>
    <property type="match status" value="2"/>
</dbReference>
<dbReference type="Gene3D" id="3.30.730.10">
    <property type="entry name" value="AP2/ERF domain"/>
    <property type="match status" value="3"/>
</dbReference>
<evidence type="ECO:0000256" key="1">
    <source>
        <dbReference type="ARBA" id="ARBA00004123"/>
    </source>
</evidence>
<dbReference type="EMBL" id="SDOX01000009">
    <property type="protein sequence ID" value="TFJ86149.1"/>
    <property type="molecule type" value="Genomic_DNA"/>
</dbReference>
<feature type="domain" description="AP2/ERF" evidence="6">
    <location>
        <begin position="1"/>
        <end position="55"/>
    </location>
</feature>
<dbReference type="InterPro" id="IPR016177">
    <property type="entry name" value="DNA-bd_dom_sf"/>
</dbReference>
<comment type="subcellular location">
    <subcellularLocation>
        <location evidence="1">Nucleus</location>
    </subcellularLocation>
</comment>
<keyword evidence="4" id="KW-0804">Transcription</keyword>
<evidence type="ECO:0000256" key="3">
    <source>
        <dbReference type="ARBA" id="ARBA00023125"/>
    </source>
</evidence>
<accession>A0A4D9DC79</accession>
<dbReference type="GO" id="GO:0005634">
    <property type="term" value="C:nucleus"/>
    <property type="evidence" value="ECO:0007669"/>
    <property type="project" value="UniProtKB-SubCell"/>
</dbReference>
<dbReference type="SUPFAM" id="SSF54171">
    <property type="entry name" value="DNA-binding domain"/>
    <property type="match status" value="3"/>
</dbReference>
<keyword evidence="3" id="KW-0238">DNA-binding</keyword>
<dbReference type="SMART" id="SM00380">
    <property type="entry name" value="AP2"/>
    <property type="match status" value="2"/>
</dbReference>
<dbReference type="InterPro" id="IPR036955">
    <property type="entry name" value="AP2/ERF_dom_sf"/>
</dbReference>
<keyword evidence="5" id="KW-0539">Nucleus</keyword>
<gene>
    <name evidence="7" type="ORF">NSK_002357</name>
</gene>
<dbReference type="PANTHER" id="PTHR31194">
    <property type="entry name" value="SHN SHINE , DNA BINDING / TRANSCRIPTION FACTOR"/>
    <property type="match status" value="1"/>
</dbReference>
<keyword evidence="2" id="KW-0805">Transcription regulation</keyword>
<evidence type="ECO:0000256" key="5">
    <source>
        <dbReference type="ARBA" id="ARBA00023242"/>
    </source>
</evidence>
<keyword evidence="8" id="KW-1185">Reference proteome</keyword>
<dbReference type="AlphaFoldDB" id="A0A4D9DC79"/>
<evidence type="ECO:0000256" key="4">
    <source>
        <dbReference type="ARBA" id="ARBA00023163"/>
    </source>
</evidence>
<sequence length="326" mass="37273">MGVNWNGKNNRWIAEVRHKKQRLLLRAFSDEEEAAHAIDRVLRQHFGETILTNFHHPSGVFLDPKHAFVTKMPTGSSSSCSDNTFTSTATWAVTYVEGLRLYKAVIKLRGRPYLVGLFSSRDQAIAAIKRKTQPREKGGMSKSPKQSRFLGVSWDCHHKKWTARLYHGGTRVLSQTFKEDQEEEAALVYDMYARRYHGDGAFVNFDMNGNFLDPKNRSTRIDASAGVDKENQNMDFRGVSWSKETNKWYAQIRVAGRTFNLGYFSDVKAAALQYDMAARKYHGTYARCNFDLQGNRTQVRMKLNNSAAAKAKYTVRENSDKEDENS</sequence>
<dbReference type="GO" id="GO:0003700">
    <property type="term" value="F:DNA-binding transcription factor activity"/>
    <property type="evidence" value="ECO:0007669"/>
    <property type="project" value="InterPro"/>
</dbReference>
<dbReference type="OrthoDB" id="207175at2759"/>
<protein>
    <recommendedName>
        <fullName evidence="6">AP2/ERF domain-containing protein</fullName>
    </recommendedName>
</protein>
<dbReference type="InterPro" id="IPR050913">
    <property type="entry name" value="AP2/ERF_ERF"/>
</dbReference>
<dbReference type="Proteomes" id="UP000355283">
    <property type="component" value="Unassembled WGS sequence"/>
</dbReference>
<evidence type="ECO:0000313" key="8">
    <source>
        <dbReference type="Proteomes" id="UP000355283"/>
    </source>
</evidence>
<organism evidence="7 8">
    <name type="scientific">Nannochloropsis salina CCMP1776</name>
    <dbReference type="NCBI Taxonomy" id="1027361"/>
    <lineage>
        <taxon>Eukaryota</taxon>
        <taxon>Sar</taxon>
        <taxon>Stramenopiles</taxon>
        <taxon>Ochrophyta</taxon>
        <taxon>Eustigmatophyceae</taxon>
        <taxon>Eustigmatales</taxon>
        <taxon>Monodopsidaceae</taxon>
        <taxon>Microchloropsis</taxon>
        <taxon>Microchloropsis salina</taxon>
    </lineage>
</organism>
<dbReference type="GO" id="GO:0003677">
    <property type="term" value="F:DNA binding"/>
    <property type="evidence" value="ECO:0007669"/>
    <property type="project" value="UniProtKB-KW"/>
</dbReference>
<dbReference type="PANTHER" id="PTHR31194:SF189">
    <property type="entry name" value="AP2_ERF DOMAIN-CONTAINING PROTEIN"/>
    <property type="match status" value="1"/>
</dbReference>
<comment type="caution">
    <text evidence="7">The sequence shown here is derived from an EMBL/GenBank/DDBJ whole genome shotgun (WGS) entry which is preliminary data.</text>
</comment>
<evidence type="ECO:0000259" key="6">
    <source>
        <dbReference type="PROSITE" id="PS51032"/>
    </source>
</evidence>
<reference evidence="7 8" key="1">
    <citation type="submission" date="2019-01" db="EMBL/GenBank/DDBJ databases">
        <title>Nuclear Genome Assembly of the Microalgal Biofuel strain Nannochloropsis salina CCMP1776.</title>
        <authorList>
            <person name="Hovde B."/>
        </authorList>
    </citation>
    <scope>NUCLEOTIDE SEQUENCE [LARGE SCALE GENOMIC DNA]</scope>
    <source>
        <strain evidence="7 8">CCMP1776</strain>
    </source>
</reference>
<evidence type="ECO:0000256" key="2">
    <source>
        <dbReference type="ARBA" id="ARBA00023015"/>
    </source>
</evidence>